<reference evidence="6 7" key="1">
    <citation type="submission" date="2017-09" db="EMBL/GenBank/DDBJ databases">
        <title>The diverse metabolic capabilities of V. boronicumulans make it an excellent choice for continued studies on novel biodegradation.</title>
        <authorList>
            <person name="Sun S."/>
        </authorList>
    </citation>
    <scope>NUCLEOTIDE SEQUENCE [LARGE SCALE GENOMIC DNA]</scope>
    <source>
        <strain evidence="6 7">J1</strain>
    </source>
</reference>
<dbReference type="NCBIfam" id="TIGR01901">
    <property type="entry name" value="adhes_NPXG"/>
    <property type="match status" value="1"/>
</dbReference>
<sequence length="3938" mass="403802">MGLACAMRAAPSAQALLRREREMTISGCNEKNRPTRAAQQVFRMAPLARAIAVALAAGGVLGSAHAQRAFSPAWFADKGAAQAGAIATGKLPNGAPASSLVHPTQPSSAASQQLQTSITNLNLAARAIAAQQAQQTQKRAEALASGESAPDGLTEGGLKVDTNSLTAGWLNARDPVQAAANGRTTVTIEQTADKAILNWETFNVGKNTTVKFDQRAGTHAKTGTNEWIALNRINDSSGRPSQIAGRIEAEGSVYLINRNGILFTGSSQVNVRNLVASSLKLSDEQFKAGLNTRLGAKSGDPGYWSGLEVGVGIPTFGENSKQMPADSNVQFADMGPAFDPGKPPGDVKVLAGAQITGQGGHVLMFAPKVSNAGSIRTPSGQTLLGAGENVWLEAKEISPTVRGFDAVTSSVRPWLFPAKFLINPQTAPAFQPYLIGRIVSDILPLMEQRAAQVGYSVHNTGIVQADHGDITMVSREINQGGILQASTALNNRTGSIRLRAWGQGVHNIDINLAADVPRLTAWSGGTLTLGPDSITQVVNDWQDTTRIESGSLANRYQPGRIELYGKTIDVQTRAQVTAAAGHIDIQAQANPAALQRNTQVGDGSRILIGEHATVSTAGLMQMPVDMASNFVEAELRINELRDSHLQANTWLYGRKVIVDRRRSGAFKGLMAGVEWVTDESGKALKGVWVGTPLADVTGWVGNGLVGLSELAARGGDITIQSNGSVITRPGSILDVSGGSVRYSDGWNTETLLRGADGRTYTMSSAPADMTYTGIAGQYLHAHARWGVTQTYVNPMLSGRRWEPGYEEGRNAGSIDIRAGSAFILEGEFRGSVQPGDRVQEVAELPRAGRLTVGSNRAQEGMWTLGQVVISDKPALLPAGFSIDSPLGKDAFLTELEGQSPGAGAGVGRTTWLSAAGLSHSGLGAIELNLNTGFVLEDSAVVTLQPGARFTAAVYDGQGIPGNFDIQGKLIAPGGSIALSAGGKADSVLRLGANSLLSVAGQWVNDTGSGVTLGRAIHGGSIALGTPMKEGLGTVYGNVEVAAGAALDVSGGGWLSGVTAGGKAGKVKAGNGGAISLTAFDNTALETLDLRGWSGGDASRLTLTAIGDVQVGGAAPAADATGGKASGAAKPLHLPQTLYAERGFGTIGIRSLGGDVVVAEGAQVHIQPKSWDMPAAISTLRTLPSGSALGEVLAPKALDELSEQHRAARAPGGLSLATGATGGGIRIDANASIQTETGGAISLDADGSGQASVRVAGRLQAPAGTLNIRAKNTLTLAEGAELLLPGVAQIFHDPAMRLPQGKVLPGGTVTLSAGTLDAQAGALIDVSGARGTVAYWDRGTGALGALRRVEQELGSDGGAVVMEAAAGGAMNARLRAHGGNAQAAGGSLSITDTSEAGRASGDLVAPDIGSFLYYKSPTGTYTFNGEKYARIIGTSGNLDVRDEYAGDVKMSSAMRTAINTTLPTSVSSSKGLVLDAGAALAAGPGADRAPWEHDATIDKRVVELLNKYFWSGTGTALSHKIHIGNIATSDGTLHVSAKALQDTGFSAVDLRSTQVGVQLAGGVDLSVAGRLGITAPVIQSDGLGGVVRLHAHHLQLNPLTGAVGAVGAVGAPARNAGELILSATQAIDIAGRGAKGESASPVDVKLRGFERTVLETGDLRFVAGAYSEGGTDYDDPQLRATLDVGGALEIKAAQVYPATAVTARINSDQAITVRGNGSAAAPLSAGGSLTLSAPVIEQDGVLRAPFGQIALNAGERLTLGTNSLTSVSGAGLDVLYGSLRNAEYWLDPANPQGRNRANAGDANSLDENRYLSSLPEKRVLLQAPDVAMAAGAVVDIAGGGDLHAWEHVPGSGGSHDVLTLPGMYAVLPGYQGLSPVAGGAAGQKVWLAGGGLGAGWYTLLPARYALLPGAFAVQSTGQALPAWAASRGEVVNLRDGSTIVAGREQNTISGARDATASGWRVLPASLVRKVSEYNEARGNAFFSSDAFKLTQYRLTGQDVVTPRLARDGGAVVFKADRALTLDGELRAQPDAGGRGSLVDIAAAKIAIVGAGQDSSDLRADGYLVVDAGSLTRFGAGSLLVGGTRTGNVRGLQVDVAASDVVLRNTAGTALSGPEVILAAANAVSIEAGSVLRANGAASGDEANLVLKPQVAPVWSDNNTPNDTSDDHIVTPSRDWGALVRVSSGQAVRALRENVDTTVGGQVRIGAGALLQGGEALLLDATNNTEMAAGAQLSGKALSVAASRIGIGGGSGGLVLDTDALAQLSRAQSLTLHSYGSLDFYRSLDMRGLAQVVFDAAALRGHGADAVQVQASHLTLQNTGASLGSAGTGSGRLELSAGELVLGVGDKTMSGFDQVLLSASRRIAGEGTGSLDAGAAALTLRTPVLQGVSGADQTVRTQGQLVLQQDAQLDAQEMAALGRASLGARLRLSGQGVTVALPVLALGGSIAVDAGTGNLTVAASGRLHAGGLEKVFFDAAQYVDAGQISLATRGGLIDLAPGSLLDLSAHPGGGDAGRLTVDASAGGRVHFGGTVQAQAGAGGNGGNFALAIDRLDDFGALARTLNDAGFSRSRQFRVRQGDLTIAGTTRVADFEVITDRGVIAVDGTARVEANAAYGGSIRLVGGAGLTMQPGAVLAAHATDAIDGLGSSRIDLEAVDGQLHLAGGTLDLSGGEGGKLRLRAQRTAGNDGLNVTALNAAVLGARSAVLEGVRRHASTDGTVESVAPQAIAEANAFAGHTGILARLGGNAAAYTLAAGIEITSPGDLTLGRDWNLFDSFGAAHREGTLTLRAGGNLNIDGHLSDGFDVAGRDNGAGRAARLQQAASWNLRLVAGADLGSVDALATRPSGALAADTGTIRVGTAGTESGAGKLVRTGSGDLTVRAGRDLVLAHKESALYTAGRAEADPTLGGGFDTASVDAQYGTAGGHVDVAVQGSVRAPTAQGARSDQILTEWLFRQGRYGGDLSSPTGYYDAYNMGESWAPVMSARGQQPSWWVNHASFQQGLGALGGGNVKLSAGGDLVNLVVALPSTMRVTGGRSAGDAAASTVTRNGGQLQVAAGGTLKAGQYYVGRGAGEIEAGASASGYALTGISSSWPNTAYSYDIAPVLALSDATLKLQTLGDLVLQTVIDPMQIRRAYVDQADRDTSGASSHAMFMSSQTERSAVSLVSTGGNVRLVNQSEFVAGNDTENTTRLVSGMTDTKLQTDMVGLYPAKVSVSALSGNIDVAGLLAMAPANSSDLSLLAAKDLRFLRGSSLQNTGAIVMTQTTLDKWPSIFRPWMGFTITLGGASAFGAPLKSVYGGFSVTNTFLTNSLNGMELFDNPDVLPMQVHDFTPSRLYAATGSISDLNLIASESVHVQAGTDIRNFELSARNLRPTDTTMLAAGNDILAVANRLLSHRYARYSGDAAAYYYDRGSRTALQGPGSLLLLAGRDIQGNNLSLYTNANRYWDYVSATPLGEESNVIKALPAEGAGITLMAGMNKAASYDAFERAYLNPANVAAMPDYLKTTLADGTVAPLYLSDGVENRGDLAKLARRGLVSFVEGMLGADKVASLTGTADGKLSPQQAWEQYRQLPPLVREQFLRQVFVYELREGGRDQNGGDGQNGPINGGYRRGSAAIDTLFRGATAEGQPVRYAADLPDNWRSSWSGVGSIAATRMAARTHQGGDINVFTPGGGLQVAGLGAVVPDGYGLVTLASPGQVNVFTDRDIIVNRSRILSFVSQAEPLGSDQVLWSSQGDIDAGRGAKTVRIPQAPEVTSDADGNITVEEKRDMSGAGIGTVGEGDVDLVAPRGTIDAGDAGIRVASNLNIAALQVRNADNIQVKGETTGLPVVAAVNIGALTTASAAASAAAMAAQESMRQERAAARQNLPSVFTVRVLGFGNDSLPSGGAGASSPPRPGAQAGAVPRYDPANPVQVFGHGNQFDASVMSLLTDAEKTRLRHAGK</sequence>
<feature type="region of interest" description="Disordered" evidence="4">
    <location>
        <begin position="3880"/>
        <end position="3907"/>
    </location>
</feature>
<organism evidence="6 7">
    <name type="scientific">Variovorax boronicumulans</name>
    <dbReference type="NCBI Taxonomy" id="436515"/>
    <lineage>
        <taxon>Bacteria</taxon>
        <taxon>Pseudomonadati</taxon>
        <taxon>Pseudomonadota</taxon>
        <taxon>Betaproteobacteria</taxon>
        <taxon>Burkholderiales</taxon>
        <taxon>Comamonadaceae</taxon>
        <taxon>Variovorax</taxon>
    </lineage>
</organism>
<dbReference type="Gene3D" id="2.160.20.10">
    <property type="entry name" value="Single-stranded right-handed beta-helix, Pectin lyase-like"/>
    <property type="match status" value="2"/>
</dbReference>
<dbReference type="PANTHER" id="PTHR12338:SF8">
    <property type="entry name" value="HEME_HEMOPEXIN-BINDING PROTEIN"/>
    <property type="match status" value="1"/>
</dbReference>
<evidence type="ECO:0000313" key="6">
    <source>
        <dbReference type="EMBL" id="ATA55703.1"/>
    </source>
</evidence>
<dbReference type="InterPro" id="IPR008638">
    <property type="entry name" value="FhaB/CdiA-like_TPS"/>
</dbReference>
<dbReference type="PANTHER" id="PTHR12338">
    <property type="entry name" value="AUTOTRANSPORTER"/>
    <property type="match status" value="1"/>
</dbReference>
<dbReference type="InterPro" id="IPR012334">
    <property type="entry name" value="Pectin_lyas_fold"/>
</dbReference>
<feature type="domain" description="Filamentous haemagglutinin FhaB/tRNA nuclease CdiA-like TPS" evidence="5">
    <location>
        <begin position="167"/>
        <end position="285"/>
    </location>
</feature>
<gene>
    <name evidence="6" type="ORF">CKY39_22595</name>
</gene>
<proteinExistence type="predicted"/>
<dbReference type="InterPro" id="IPR011050">
    <property type="entry name" value="Pectin_lyase_fold/virulence"/>
</dbReference>
<evidence type="ECO:0000256" key="4">
    <source>
        <dbReference type="SAM" id="MobiDB-lite"/>
    </source>
</evidence>
<comment type="subcellular location">
    <subcellularLocation>
        <location evidence="1">Secreted</location>
    </subcellularLocation>
</comment>
<dbReference type="SUPFAM" id="SSF51126">
    <property type="entry name" value="Pectin lyase-like"/>
    <property type="match status" value="1"/>
</dbReference>
<evidence type="ECO:0000259" key="5">
    <source>
        <dbReference type="SMART" id="SM00912"/>
    </source>
</evidence>
<evidence type="ECO:0000256" key="3">
    <source>
        <dbReference type="ARBA" id="ARBA00022729"/>
    </source>
</evidence>
<evidence type="ECO:0000256" key="2">
    <source>
        <dbReference type="ARBA" id="ARBA00022525"/>
    </source>
</evidence>
<protein>
    <recommendedName>
        <fullName evidence="5">Filamentous haemagglutinin FhaB/tRNA nuclease CdiA-like TPS domain-containing protein</fullName>
    </recommendedName>
</protein>
<dbReference type="SMART" id="SM00912">
    <property type="entry name" value="Haemagg_act"/>
    <property type="match status" value="1"/>
</dbReference>
<dbReference type="KEGG" id="vbo:CKY39_22595"/>
<keyword evidence="2" id="KW-0964">Secreted</keyword>
<dbReference type="InterPro" id="IPR021026">
    <property type="entry name" value="Filamn_hemagglutn_DUF3739"/>
</dbReference>
<accession>A0A250DP35</accession>
<dbReference type="Pfam" id="PF05860">
    <property type="entry name" value="TPS"/>
    <property type="match status" value="1"/>
</dbReference>
<dbReference type="InterPro" id="IPR050909">
    <property type="entry name" value="Bact_Autotransporter_VF"/>
</dbReference>
<evidence type="ECO:0000313" key="7">
    <source>
        <dbReference type="Proteomes" id="UP000217154"/>
    </source>
</evidence>
<dbReference type="EMBL" id="CP023284">
    <property type="protein sequence ID" value="ATA55703.1"/>
    <property type="molecule type" value="Genomic_DNA"/>
</dbReference>
<keyword evidence="3" id="KW-0732">Signal</keyword>
<name>A0A250DP35_9BURK</name>
<evidence type="ECO:0000256" key="1">
    <source>
        <dbReference type="ARBA" id="ARBA00004613"/>
    </source>
</evidence>
<dbReference type="Pfam" id="PF12545">
    <property type="entry name" value="DUF3739"/>
    <property type="match status" value="1"/>
</dbReference>
<dbReference type="GO" id="GO:0005576">
    <property type="term" value="C:extracellular region"/>
    <property type="evidence" value="ECO:0007669"/>
    <property type="project" value="UniProtKB-SubCell"/>
</dbReference>
<dbReference type="Proteomes" id="UP000217154">
    <property type="component" value="Chromosome"/>
</dbReference>